<dbReference type="GO" id="GO:0048544">
    <property type="term" value="P:recognition of pollen"/>
    <property type="evidence" value="ECO:0007669"/>
    <property type="project" value="InterPro"/>
</dbReference>
<keyword evidence="2" id="KW-0723">Serine/threonine-protein kinase</keyword>
<dbReference type="Pfam" id="PF08276">
    <property type="entry name" value="PAN_2"/>
    <property type="match status" value="2"/>
</dbReference>
<keyword evidence="5 15" id="KW-0732">Signal</keyword>
<evidence type="ECO:0000313" key="19">
    <source>
        <dbReference type="EMBL" id="WMV39797.1"/>
    </source>
</evidence>
<evidence type="ECO:0000259" key="18">
    <source>
        <dbReference type="PROSITE" id="PS50948"/>
    </source>
</evidence>
<dbReference type="Pfam" id="PF00954">
    <property type="entry name" value="S_locus_glycop"/>
    <property type="match status" value="2"/>
</dbReference>
<keyword evidence="14" id="KW-0472">Membrane</keyword>
<evidence type="ECO:0000313" key="20">
    <source>
        <dbReference type="Proteomes" id="UP001234989"/>
    </source>
</evidence>
<dbReference type="FunFam" id="3.50.4.10:FF:000002">
    <property type="entry name" value="G-type lectin S-receptor-like serine/threonine-protein kinase"/>
    <property type="match status" value="2"/>
</dbReference>
<dbReference type="Proteomes" id="UP001234989">
    <property type="component" value="Chromosome 7"/>
</dbReference>
<dbReference type="CDD" id="cd01098">
    <property type="entry name" value="PAN_AP_plant"/>
    <property type="match status" value="2"/>
</dbReference>
<evidence type="ECO:0000256" key="12">
    <source>
        <dbReference type="ARBA" id="ARBA00047899"/>
    </source>
</evidence>
<organism evidence="19 20">
    <name type="scientific">Solanum verrucosum</name>
    <dbReference type="NCBI Taxonomy" id="315347"/>
    <lineage>
        <taxon>Eukaryota</taxon>
        <taxon>Viridiplantae</taxon>
        <taxon>Streptophyta</taxon>
        <taxon>Embryophyta</taxon>
        <taxon>Tracheophyta</taxon>
        <taxon>Spermatophyta</taxon>
        <taxon>Magnoliopsida</taxon>
        <taxon>eudicotyledons</taxon>
        <taxon>Gunneridae</taxon>
        <taxon>Pentapetalae</taxon>
        <taxon>asterids</taxon>
        <taxon>lamiids</taxon>
        <taxon>Solanales</taxon>
        <taxon>Solanaceae</taxon>
        <taxon>Solanoideae</taxon>
        <taxon>Solaneae</taxon>
        <taxon>Solanum</taxon>
    </lineage>
</organism>
<dbReference type="Gene3D" id="2.90.10.10">
    <property type="entry name" value="Bulb-type lectin domain"/>
    <property type="match status" value="2"/>
</dbReference>
<keyword evidence="8" id="KW-0067">ATP-binding</keyword>
<dbReference type="InterPro" id="IPR001480">
    <property type="entry name" value="Bulb-type_lectin_dom"/>
</dbReference>
<keyword evidence="11" id="KW-0325">Glycoprotein</keyword>
<dbReference type="CDD" id="cd14066">
    <property type="entry name" value="STKc_IRAK"/>
    <property type="match status" value="2"/>
</dbReference>
<name>A0AAF0ZHT5_SOLVR</name>
<dbReference type="FunFam" id="2.90.10.10:FF:000004">
    <property type="entry name" value="G-type lectin S-receptor-like serine/threonine-protein kinase"/>
    <property type="match status" value="2"/>
</dbReference>
<proteinExistence type="predicted"/>
<dbReference type="PROSITE" id="PS50927">
    <property type="entry name" value="BULB_LECTIN"/>
    <property type="match status" value="2"/>
</dbReference>
<keyword evidence="7" id="KW-0418">Kinase</keyword>
<dbReference type="InterPro" id="IPR003609">
    <property type="entry name" value="Pan_app"/>
</dbReference>
<keyword evidence="14" id="KW-0812">Transmembrane</keyword>
<feature type="signal peptide" evidence="15">
    <location>
        <begin position="1"/>
        <end position="25"/>
    </location>
</feature>
<protein>
    <recommendedName>
        <fullName evidence="1">non-specific serine/threonine protein kinase</fullName>
        <ecNumber evidence="1">2.7.11.1</ecNumber>
    </recommendedName>
</protein>
<dbReference type="InterPro" id="IPR000858">
    <property type="entry name" value="S_locus_glycoprot_dom"/>
</dbReference>
<dbReference type="InterPro" id="IPR011009">
    <property type="entry name" value="Kinase-like_dom_sf"/>
</dbReference>
<dbReference type="EC" id="2.7.11.1" evidence="1"/>
<dbReference type="FunFam" id="3.30.200.20:FF:000195">
    <property type="entry name" value="G-type lectin S-receptor-like serine/threonine-protein kinase"/>
    <property type="match status" value="2"/>
</dbReference>
<evidence type="ECO:0000256" key="1">
    <source>
        <dbReference type="ARBA" id="ARBA00012513"/>
    </source>
</evidence>
<keyword evidence="20" id="KW-1185">Reference proteome</keyword>
<dbReference type="Pfam" id="PF01453">
    <property type="entry name" value="B_lectin"/>
    <property type="match status" value="2"/>
</dbReference>
<evidence type="ECO:0000256" key="7">
    <source>
        <dbReference type="ARBA" id="ARBA00022777"/>
    </source>
</evidence>
<dbReference type="FunFam" id="1.10.510.10:FF:000060">
    <property type="entry name" value="G-type lectin S-receptor-like serine/threonine-protein kinase"/>
    <property type="match status" value="2"/>
</dbReference>
<dbReference type="PROSITE" id="PS50011">
    <property type="entry name" value="PROTEIN_KINASE_DOM"/>
    <property type="match status" value="2"/>
</dbReference>
<dbReference type="SUPFAM" id="SSF51110">
    <property type="entry name" value="alpha-D-mannose-specific plant lectins"/>
    <property type="match status" value="2"/>
</dbReference>
<dbReference type="PROSITE" id="PS50948">
    <property type="entry name" value="PAN"/>
    <property type="match status" value="2"/>
</dbReference>
<evidence type="ECO:0000256" key="14">
    <source>
        <dbReference type="SAM" id="Phobius"/>
    </source>
</evidence>
<sequence>MKELLRESFHLFLLMYLYFVQRSIGATDTISTTHFLKDGDANITSPDGTFEMGFFSSGSSKNRYVGMWYKSLSVRTVVWVANREAPLTSGSGILKVIEPGRLVLLNDTNNVVWSTNTSTSVQNPIAQLLDSGNLVVKQAGDDNFLWQSFDHPTDTLLPGMKLGWNFLTDREVYLSSWKTQEDPAPGDYTYHCDPSGYPQNILKGSNVVYRSGPWNGLHFSGTRNPRGSHLYKYEIFSSKTQVYFGYKLISSVITRLILNQNGALKLWTWGDHVSDWIPQLSIPADNCDAYKLCGAYGTCNSQDFTVCRCLDRFVPNNSEAWKKRNWSGGCVRKTELNCLQGHKFLKYSHIKLPDTRNSWSDVTMTLEECKNTCSKNCSCMAYANPDIRNGGSGCLLWFEDLLDIKVVSDEGQDIYIRMAASEPDSLEKSDGKKRKVLFLILPLSVGLILVILSMLIFHRRRKKALQLKRKGRSGRNGNYKMDHSGNCEEEFEIPMFDLSTIMKATNNFSIDRKIGEGGFGPVYKGILEGREIAVKRLSRTSKQGEGEFKNEVLYVARLQHRNLVKILGCCSDGEEKMLIYEYLPNGSLDSFIFDDTQSKALDWPKRFHIINGIARGLMYLHQDSQLRIIHRDLKANNILLDKDMNPKISDFGLAKICEEDDIGAMTNRVVGTYGYLSSEYALHGKYSVKSDVFSFGILVLEIVSGKSNRKFSHPDHNLNLLGHAWKLYKQGRSIELLDECLGDSCSTSEVVRSISVGLLCVQQCPEDRLSMSSAVLMLNNEGVLPLAKQPGFYIEGNAPGGDFTPSQSAQITDSDCDLIGSRSMNVPEVVYGTFMLVFFSSIYLCFCATDTITMKDFLKDDEDNFIVSRGGTFEMGFFSPGKSNNRYVGMWYRNISVRTVVWVANREAPLTSRTGMLKVIEPGILVLLNDSSNVVWSTNTSRSVQNPVAELLDSGNLVVKQSGHGVSDGNLLWQSFDHPTNTLLPGMKLGWNFVTGREVYLSSWKNEEDPAPADYTYHCDPSGYPQNIMKKGSDVVYRSGPWNGCSFSGSQNSRECPYYTIGVFTSKTELYFGYKLTSSVIVRLILSQNGVLQLWTWGDGKQGWVPFLLIPADNCDTYKLCGAYGSCNSQDFPVCGCLDKFVPNNTEAWKKTDWSGGCVRRTELNCLKGDVFLKYSHIKLPDTRNSWSNVTMTLEECKDFCSKNCSCMAYSNADIRNGGSGCILWLEDLLDIQHESNGGQDIYIRMAASEAHSLEKSNGTKQKLVLHWILPFAVGAVLVILSMLIYHRRKKTLVLKKKGSSGLNGSSKMDYSGSCAEELEIPLFDLSTIMKATNNFSIDRKIGEGGFGPVYKGILEGHEIAVKRLSRTSTQGENEFMNEVVYIAKLQHRNLVKILGCCIEGEEKMLMYEYLPNGSLDSFIFDETQTKVLDWPKRFHIINGIARGLMYLHQDSQLRIIHRDLKANNILLDKDMNPKISDFGLAKICEEDDVGAMTNRVVGTHGYLSPEYALYGKYSVKSDVFSFGILVLEIVSGKCNRKSCHPDYNVNLLGHAWNLYKEGRSTELLDECLGDSCSTYEVVRSIGVGLLCVQQCPEDRPNMSSAVLMLNNEGVLPLAKQPGFYIEGNAPSSGAFSSSQYAESTVTETPITILTAR</sequence>
<evidence type="ECO:0000256" key="5">
    <source>
        <dbReference type="ARBA" id="ARBA00022729"/>
    </source>
</evidence>
<dbReference type="InterPro" id="IPR000719">
    <property type="entry name" value="Prot_kinase_dom"/>
</dbReference>
<dbReference type="Gene3D" id="1.10.510.10">
    <property type="entry name" value="Transferase(Phosphotransferase) domain 1"/>
    <property type="match status" value="2"/>
</dbReference>
<dbReference type="GO" id="GO:0004674">
    <property type="term" value="F:protein serine/threonine kinase activity"/>
    <property type="evidence" value="ECO:0007669"/>
    <property type="project" value="UniProtKB-KW"/>
</dbReference>
<feature type="domain" description="Apple" evidence="18">
    <location>
        <begin position="1166"/>
        <end position="1247"/>
    </location>
</feature>
<dbReference type="PROSITE" id="PS00108">
    <property type="entry name" value="PROTEIN_KINASE_ST"/>
    <property type="match status" value="2"/>
</dbReference>
<gene>
    <name evidence="19" type="ORF">MTR67_033182</name>
</gene>
<evidence type="ECO:0000256" key="11">
    <source>
        <dbReference type="ARBA" id="ARBA00023180"/>
    </source>
</evidence>
<evidence type="ECO:0000256" key="4">
    <source>
        <dbReference type="ARBA" id="ARBA00022679"/>
    </source>
</evidence>
<dbReference type="Gene3D" id="3.50.4.10">
    <property type="entry name" value="Hepatocyte Growth Factor"/>
    <property type="match status" value="2"/>
</dbReference>
<dbReference type="PANTHER" id="PTHR32444">
    <property type="entry name" value="BULB-TYPE LECTIN DOMAIN-CONTAINING PROTEIN"/>
    <property type="match status" value="1"/>
</dbReference>
<dbReference type="InterPro" id="IPR008271">
    <property type="entry name" value="Ser/Thr_kinase_AS"/>
</dbReference>
<dbReference type="SMART" id="SM00220">
    <property type="entry name" value="S_TKc"/>
    <property type="match status" value="2"/>
</dbReference>
<feature type="transmembrane region" description="Helical" evidence="14">
    <location>
        <begin position="436"/>
        <end position="457"/>
    </location>
</feature>
<evidence type="ECO:0000259" key="17">
    <source>
        <dbReference type="PROSITE" id="PS50927"/>
    </source>
</evidence>
<dbReference type="SMART" id="SM00473">
    <property type="entry name" value="PAN_AP"/>
    <property type="match status" value="2"/>
</dbReference>
<keyword evidence="10" id="KW-0675">Receptor</keyword>
<evidence type="ECO:0000256" key="8">
    <source>
        <dbReference type="ARBA" id="ARBA00022840"/>
    </source>
</evidence>
<reference evidence="19" key="1">
    <citation type="submission" date="2023-08" db="EMBL/GenBank/DDBJ databases">
        <title>A de novo genome assembly of Solanum verrucosum Schlechtendal, a Mexican diploid species geographically isolated from the other diploid A-genome species in potato relatives.</title>
        <authorList>
            <person name="Hosaka K."/>
        </authorList>
    </citation>
    <scope>NUCLEOTIDE SEQUENCE</scope>
    <source>
        <tissue evidence="19">Young leaves</tissue>
    </source>
</reference>
<keyword evidence="6" id="KW-0547">Nucleotide-binding</keyword>
<feature type="domain" description="Apple" evidence="18">
    <location>
        <begin position="338"/>
        <end position="419"/>
    </location>
</feature>
<keyword evidence="4" id="KW-0808">Transferase</keyword>
<feature type="chain" id="PRO_5041945293" description="non-specific serine/threonine protein kinase" evidence="15">
    <location>
        <begin position="26"/>
        <end position="1653"/>
    </location>
</feature>
<evidence type="ECO:0000259" key="16">
    <source>
        <dbReference type="PROSITE" id="PS50011"/>
    </source>
</evidence>
<evidence type="ECO:0000256" key="2">
    <source>
        <dbReference type="ARBA" id="ARBA00022527"/>
    </source>
</evidence>
<dbReference type="GO" id="GO:0005524">
    <property type="term" value="F:ATP binding"/>
    <property type="evidence" value="ECO:0007669"/>
    <property type="project" value="UniProtKB-KW"/>
</dbReference>
<feature type="transmembrane region" description="Helical" evidence="14">
    <location>
        <begin position="829"/>
        <end position="846"/>
    </location>
</feature>
<feature type="transmembrane region" description="Helical" evidence="14">
    <location>
        <begin position="1265"/>
        <end position="1286"/>
    </location>
</feature>
<feature type="domain" description="Protein kinase" evidence="16">
    <location>
        <begin position="1336"/>
        <end position="1620"/>
    </location>
</feature>
<comment type="catalytic activity">
    <reaction evidence="12">
        <text>L-threonyl-[protein] + ATP = O-phospho-L-threonyl-[protein] + ADP + H(+)</text>
        <dbReference type="Rhea" id="RHEA:46608"/>
        <dbReference type="Rhea" id="RHEA-COMP:11060"/>
        <dbReference type="Rhea" id="RHEA-COMP:11605"/>
        <dbReference type="ChEBI" id="CHEBI:15378"/>
        <dbReference type="ChEBI" id="CHEBI:30013"/>
        <dbReference type="ChEBI" id="CHEBI:30616"/>
        <dbReference type="ChEBI" id="CHEBI:61977"/>
        <dbReference type="ChEBI" id="CHEBI:456216"/>
        <dbReference type="EC" id="2.7.11.1"/>
    </reaction>
</comment>
<dbReference type="Gene3D" id="3.30.200.20">
    <property type="entry name" value="Phosphorylase Kinase, domain 1"/>
    <property type="match status" value="2"/>
</dbReference>
<evidence type="ECO:0000256" key="13">
    <source>
        <dbReference type="ARBA" id="ARBA00048679"/>
    </source>
</evidence>
<feature type="domain" description="Bulb-type lectin" evidence="17">
    <location>
        <begin position="849"/>
        <end position="972"/>
    </location>
</feature>
<dbReference type="SMART" id="SM00108">
    <property type="entry name" value="B_lectin"/>
    <property type="match status" value="2"/>
</dbReference>
<dbReference type="SUPFAM" id="SSF56112">
    <property type="entry name" value="Protein kinase-like (PK-like)"/>
    <property type="match status" value="2"/>
</dbReference>
<dbReference type="EMBL" id="CP133618">
    <property type="protein sequence ID" value="WMV39797.1"/>
    <property type="molecule type" value="Genomic_DNA"/>
</dbReference>
<dbReference type="InterPro" id="IPR036426">
    <property type="entry name" value="Bulb-type_lectin_dom_sf"/>
</dbReference>
<accession>A0AAF0ZHT5</accession>
<dbReference type="Pfam" id="PF07714">
    <property type="entry name" value="PK_Tyr_Ser-Thr"/>
    <property type="match status" value="2"/>
</dbReference>
<dbReference type="InterPro" id="IPR001245">
    <property type="entry name" value="Ser-Thr/Tyr_kinase_cat_dom"/>
</dbReference>
<evidence type="ECO:0000256" key="15">
    <source>
        <dbReference type="SAM" id="SignalP"/>
    </source>
</evidence>
<keyword evidence="14" id="KW-1133">Transmembrane helix</keyword>
<evidence type="ECO:0000256" key="10">
    <source>
        <dbReference type="ARBA" id="ARBA00023170"/>
    </source>
</evidence>
<evidence type="ECO:0000256" key="9">
    <source>
        <dbReference type="ARBA" id="ARBA00023157"/>
    </source>
</evidence>
<keyword evidence="9" id="KW-1015">Disulfide bond</keyword>
<dbReference type="PANTHER" id="PTHR32444:SF183">
    <property type="entry name" value="APPLE DOMAIN-CONTAINING PROTEIN"/>
    <property type="match status" value="1"/>
</dbReference>
<feature type="domain" description="Protein kinase" evidence="16">
    <location>
        <begin position="508"/>
        <end position="792"/>
    </location>
</feature>
<evidence type="ECO:0000256" key="3">
    <source>
        <dbReference type="ARBA" id="ARBA00022553"/>
    </source>
</evidence>
<evidence type="ECO:0000256" key="6">
    <source>
        <dbReference type="ARBA" id="ARBA00022741"/>
    </source>
</evidence>
<dbReference type="CDD" id="cd00028">
    <property type="entry name" value="B_lectin"/>
    <property type="match status" value="2"/>
</dbReference>
<comment type="catalytic activity">
    <reaction evidence="13">
        <text>L-seryl-[protein] + ATP = O-phospho-L-seryl-[protein] + ADP + H(+)</text>
        <dbReference type="Rhea" id="RHEA:17989"/>
        <dbReference type="Rhea" id="RHEA-COMP:9863"/>
        <dbReference type="Rhea" id="RHEA-COMP:11604"/>
        <dbReference type="ChEBI" id="CHEBI:15378"/>
        <dbReference type="ChEBI" id="CHEBI:29999"/>
        <dbReference type="ChEBI" id="CHEBI:30616"/>
        <dbReference type="ChEBI" id="CHEBI:83421"/>
        <dbReference type="ChEBI" id="CHEBI:456216"/>
        <dbReference type="EC" id="2.7.11.1"/>
    </reaction>
</comment>
<keyword evidence="3" id="KW-0597">Phosphoprotein</keyword>
<feature type="domain" description="Bulb-type lectin" evidence="17">
    <location>
        <begin position="27"/>
        <end position="149"/>
    </location>
</feature>